<proteinExistence type="predicted"/>
<protein>
    <submittedName>
        <fullName evidence="1">Uncharacterized protein</fullName>
    </submittedName>
</protein>
<evidence type="ECO:0000313" key="1">
    <source>
        <dbReference type="EMBL" id="KAJ7992806.1"/>
    </source>
</evidence>
<name>A0ACC2FNB1_DALPE</name>
<keyword evidence="2" id="KW-1185">Reference proteome</keyword>
<organism evidence="1 2">
    <name type="scientific">Dallia pectoralis</name>
    <name type="common">Alaska blackfish</name>
    <dbReference type="NCBI Taxonomy" id="75939"/>
    <lineage>
        <taxon>Eukaryota</taxon>
        <taxon>Metazoa</taxon>
        <taxon>Chordata</taxon>
        <taxon>Craniata</taxon>
        <taxon>Vertebrata</taxon>
        <taxon>Euteleostomi</taxon>
        <taxon>Actinopterygii</taxon>
        <taxon>Neopterygii</taxon>
        <taxon>Teleostei</taxon>
        <taxon>Protacanthopterygii</taxon>
        <taxon>Esociformes</taxon>
        <taxon>Umbridae</taxon>
        <taxon>Dallia</taxon>
    </lineage>
</organism>
<accession>A0ACC2FNB1</accession>
<dbReference type="EMBL" id="CM055752">
    <property type="protein sequence ID" value="KAJ7992806.1"/>
    <property type="molecule type" value="Genomic_DNA"/>
</dbReference>
<comment type="caution">
    <text evidence="1">The sequence shown here is derived from an EMBL/GenBank/DDBJ whole genome shotgun (WGS) entry which is preliminary data.</text>
</comment>
<reference evidence="1" key="1">
    <citation type="submission" date="2021-05" db="EMBL/GenBank/DDBJ databases">
        <authorList>
            <person name="Pan Q."/>
            <person name="Jouanno E."/>
            <person name="Zahm M."/>
            <person name="Klopp C."/>
            <person name="Cabau C."/>
            <person name="Louis A."/>
            <person name="Berthelot C."/>
            <person name="Parey E."/>
            <person name="Roest Crollius H."/>
            <person name="Montfort J."/>
            <person name="Robinson-Rechavi M."/>
            <person name="Bouchez O."/>
            <person name="Lampietro C."/>
            <person name="Lopez Roques C."/>
            <person name="Donnadieu C."/>
            <person name="Postlethwait J."/>
            <person name="Bobe J."/>
            <person name="Dillon D."/>
            <person name="Chandos A."/>
            <person name="von Hippel F."/>
            <person name="Guiguen Y."/>
        </authorList>
    </citation>
    <scope>NUCLEOTIDE SEQUENCE</scope>
    <source>
        <strain evidence="1">YG-Jan2019</strain>
    </source>
</reference>
<sequence>MASSEQACSAEQPPAGQATERRRARRLSCGLGHEPAGRSVRRPTGGGSARQLSGGTGQTAQRRDGAEGSSGGRVRRLSTGQADGSDGSAADRSDGSAADGSDGSAADGSDGSAAAGQTAQRRDGSDGSAADGSGGSAADGSDGSAADRAADRADGSAADGSDGSAADRADGCDEWPSISLLIPSSTAASFTSSICETIGGWGLDALNKASSLAMYRSFAVCICKSPFPLKI</sequence>
<dbReference type="Proteomes" id="UP001157502">
    <property type="component" value="Chromosome 25"/>
</dbReference>
<gene>
    <name evidence="1" type="ORF">DPEC_G00282510</name>
</gene>
<evidence type="ECO:0000313" key="2">
    <source>
        <dbReference type="Proteomes" id="UP001157502"/>
    </source>
</evidence>